<keyword evidence="3" id="KW-1185">Reference proteome</keyword>
<gene>
    <name evidence="2" type="ORF">A4G28_27345</name>
</gene>
<dbReference type="EMBL" id="LWCI01000076">
    <property type="protein sequence ID" value="KZS64835.1"/>
    <property type="molecule type" value="Genomic_DNA"/>
</dbReference>
<evidence type="ECO:0000313" key="3">
    <source>
        <dbReference type="Proteomes" id="UP000077342"/>
    </source>
</evidence>
<keyword evidence="1" id="KW-0472">Membrane</keyword>
<evidence type="ECO:0000256" key="1">
    <source>
        <dbReference type="SAM" id="Phobius"/>
    </source>
</evidence>
<evidence type="ECO:0000313" key="2">
    <source>
        <dbReference type="EMBL" id="KZS64835.1"/>
    </source>
</evidence>
<evidence type="ECO:0008006" key="4">
    <source>
        <dbReference type="Google" id="ProtNLM"/>
    </source>
</evidence>
<dbReference type="Proteomes" id="UP000077342">
    <property type="component" value="Unassembled WGS sequence"/>
</dbReference>
<name>A0A164CKE0_9MYCO</name>
<keyword evidence="1" id="KW-1133">Transmembrane helix</keyword>
<sequence>MLVRQILLFAGAVALLVSFAGLLAPVSVSPGLHTVWCGSAVAPDLSAARGRDDRTPVNMPIGGEVVTDINYTRLCQMEIEDRRIWTISLASAGALAVIVAVALAVWFKRAPRR</sequence>
<proteinExistence type="predicted"/>
<protein>
    <recommendedName>
        <fullName evidence="4">Transmembrane protein</fullName>
    </recommendedName>
</protein>
<organism evidence="2 3">
    <name type="scientific">Mycobacterium ostraviense</name>
    <dbReference type="NCBI Taxonomy" id="2738409"/>
    <lineage>
        <taxon>Bacteria</taxon>
        <taxon>Bacillati</taxon>
        <taxon>Actinomycetota</taxon>
        <taxon>Actinomycetes</taxon>
        <taxon>Mycobacteriales</taxon>
        <taxon>Mycobacteriaceae</taxon>
        <taxon>Mycobacterium</taxon>
    </lineage>
</organism>
<accession>A0A164CKE0</accession>
<comment type="caution">
    <text evidence="2">The sequence shown here is derived from an EMBL/GenBank/DDBJ whole genome shotgun (WGS) entry which is preliminary data.</text>
</comment>
<reference evidence="3" key="1">
    <citation type="submission" date="2016-04" db="EMBL/GenBank/DDBJ databases">
        <authorList>
            <person name="Strapagiel D."/>
            <person name="Borowka P."/>
            <person name="Marciniak B."/>
            <person name="Bakula Z."/>
            <person name="Van Ingen J."/>
            <person name="Safianowska A."/>
            <person name="Dziadek J."/>
            <person name="Jagielski T."/>
        </authorList>
    </citation>
    <scope>NUCLEOTIDE SEQUENCE [LARGE SCALE GENOMIC DNA]</scope>
    <source>
        <strain evidence="3">1010001458</strain>
    </source>
</reference>
<dbReference type="AlphaFoldDB" id="A0A164CKE0"/>
<keyword evidence="1" id="KW-0812">Transmembrane</keyword>
<feature type="transmembrane region" description="Helical" evidence="1">
    <location>
        <begin position="84"/>
        <end position="107"/>
    </location>
</feature>